<dbReference type="AlphaFoldDB" id="A0A3A1WXP7"/>
<dbReference type="PRINTS" id="PR00725">
    <property type="entry name" value="DADACBPTASE1"/>
</dbReference>
<evidence type="ECO:0000256" key="8">
    <source>
        <dbReference type="PIRSR" id="PIRSR618044-2"/>
    </source>
</evidence>
<dbReference type="GO" id="GO:0008360">
    <property type="term" value="P:regulation of cell shape"/>
    <property type="evidence" value="ECO:0007669"/>
    <property type="project" value="UniProtKB-KW"/>
</dbReference>
<evidence type="ECO:0000256" key="5">
    <source>
        <dbReference type="ARBA" id="ARBA00022984"/>
    </source>
</evidence>
<dbReference type="GO" id="GO:0009002">
    <property type="term" value="F:serine-type D-Ala-D-Ala carboxypeptidase activity"/>
    <property type="evidence" value="ECO:0007669"/>
    <property type="project" value="InterPro"/>
</dbReference>
<keyword evidence="11" id="KW-0645">Protease</keyword>
<dbReference type="InterPro" id="IPR012338">
    <property type="entry name" value="Beta-lactam/transpept-like"/>
</dbReference>
<comment type="caution">
    <text evidence="11">The sequence shown here is derived from an EMBL/GenBank/DDBJ whole genome shotgun (WGS) entry which is preliminary data.</text>
</comment>
<dbReference type="EMBL" id="QYRN01000001">
    <property type="protein sequence ID" value="RIY03792.1"/>
    <property type="molecule type" value="Genomic_DNA"/>
</dbReference>
<dbReference type="GO" id="GO:0071555">
    <property type="term" value="P:cell wall organization"/>
    <property type="evidence" value="ECO:0007669"/>
    <property type="project" value="UniProtKB-KW"/>
</dbReference>
<feature type="domain" description="Peptidase S11 D-alanyl-D-alanine carboxypeptidase A N-terminal" evidence="10">
    <location>
        <begin position="32"/>
        <end position="252"/>
    </location>
</feature>
<evidence type="ECO:0000256" key="6">
    <source>
        <dbReference type="ARBA" id="ARBA00023316"/>
    </source>
</evidence>
<evidence type="ECO:0000313" key="12">
    <source>
        <dbReference type="Proteomes" id="UP000265750"/>
    </source>
</evidence>
<comment type="similarity">
    <text evidence="1 9">Belongs to the peptidase S11 family.</text>
</comment>
<dbReference type="InterPro" id="IPR001967">
    <property type="entry name" value="Peptidase_S11_N"/>
</dbReference>
<evidence type="ECO:0000313" key="11">
    <source>
        <dbReference type="EMBL" id="RIY03792.1"/>
    </source>
</evidence>
<evidence type="ECO:0000256" key="1">
    <source>
        <dbReference type="ARBA" id="ARBA00007164"/>
    </source>
</evidence>
<evidence type="ECO:0000256" key="2">
    <source>
        <dbReference type="ARBA" id="ARBA00022729"/>
    </source>
</evidence>
<keyword evidence="12" id="KW-1185">Reference proteome</keyword>
<dbReference type="PANTHER" id="PTHR21581:SF6">
    <property type="entry name" value="TRAFFICKING PROTEIN PARTICLE COMPLEX SUBUNIT 12"/>
    <property type="match status" value="1"/>
</dbReference>
<dbReference type="GO" id="GO:0009252">
    <property type="term" value="P:peptidoglycan biosynthetic process"/>
    <property type="evidence" value="ECO:0007669"/>
    <property type="project" value="UniProtKB-KW"/>
</dbReference>
<dbReference type="OrthoDB" id="7912889at2"/>
<keyword evidence="6" id="KW-0961">Cell wall biogenesis/degradation</keyword>
<dbReference type="PANTHER" id="PTHR21581">
    <property type="entry name" value="D-ALANYL-D-ALANINE CARBOXYPEPTIDASE"/>
    <property type="match status" value="1"/>
</dbReference>
<organism evidence="11 12">
    <name type="scientific">Aureimonas flava</name>
    <dbReference type="NCBI Taxonomy" id="2320271"/>
    <lineage>
        <taxon>Bacteria</taxon>
        <taxon>Pseudomonadati</taxon>
        <taxon>Pseudomonadota</taxon>
        <taxon>Alphaproteobacteria</taxon>
        <taxon>Hyphomicrobiales</taxon>
        <taxon>Aurantimonadaceae</taxon>
        <taxon>Aureimonas</taxon>
    </lineage>
</organism>
<name>A0A3A1WXP7_9HYPH</name>
<feature type="binding site" evidence="8">
    <location>
        <position position="221"/>
    </location>
    <ligand>
        <name>substrate</name>
    </ligand>
</feature>
<dbReference type="Gene3D" id="3.40.710.10">
    <property type="entry name" value="DD-peptidase/beta-lactamase superfamily"/>
    <property type="match status" value="1"/>
</dbReference>
<keyword evidence="2" id="KW-0732">Signal</keyword>
<dbReference type="SUPFAM" id="SSF56601">
    <property type="entry name" value="beta-lactamase/transpeptidase-like"/>
    <property type="match status" value="1"/>
</dbReference>
<dbReference type="Pfam" id="PF00768">
    <property type="entry name" value="Peptidase_S11"/>
    <property type="match status" value="1"/>
</dbReference>
<keyword evidence="11" id="KW-0121">Carboxypeptidase</keyword>
<feature type="active site" description="Acyl-ester intermediate" evidence="7">
    <location>
        <position position="59"/>
    </location>
</feature>
<evidence type="ECO:0000256" key="4">
    <source>
        <dbReference type="ARBA" id="ARBA00022960"/>
    </source>
</evidence>
<dbReference type="InterPro" id="IPR018044">
    <property type="entry name" value="Peptidase_S11"/>
</dbReference>
<keyword evidence="4" id="KW-0133">Cell shape</keyword>
<dbReference type="Proteomes" id="UP000265750">
    <property type="component" value="Unassembled WGS sequence"/>
</dbReference>
<evidence type="ECO:0000256" key="3">
    <source>
        <dbReference type="ARBA" id="ARBA00022801"/>
    </source>
</evidence>
<keyword evidence="5" id="KW-0573">Peptidoglycan synthesis</keyword>
<evidence type="ECO:0000256" key="7">
    <source>
        <dbReference type="PIRSR" id="PIRSR618044-1"/>
    </source>
</evidence>
<sequence>MDLSRSDVRAGLIPPSKAPALSVGAEVVAERTPAAIVVDMDTGRVLYADDADGLRHPASLTKLMTLYLLFEAIEARRIGLDDAMPVTAFAAARAPSKLGLRPGETIRVREAMFGLAVKSANDVASVVAEALGGTDDAFALAMTRKARQLGMTRTNFANPSGLPDEAQISTARDMAILGQQIRKRFPQYAPLFATEGFDYGGRHYTATNKLLGRVAGVDGMKTGFVNASGFNLVASARRNGRGVIVVVLGGKTGRERDASVEKLIDAYLGPAS</sequence>
<protein>
    <submittedName>
        <fullName evidence="11">D-alanyl-D-alanine carboxypeptidase</fullName>
    </submittedName>
</protein>
<keyword evidence="3" id="KW-0378">Hydrolase</keyword>
<accession>A0A3A1WXP7</accession>
<feature type="active site" evidence="7">
    <location>
        <position position="119"/>
    </location>
</feature>
<gene>
    <name evidence="11" type="ORF">D3218_00615</name>
</gene>
<evidence type="ECO:0000259" key="10">
    <source>
        <dbReference type="Pfam" id="PF00768"/>
    </source>
</evidence>
<dbReference type="GO" id="GO:0006508">
    <property type="term" value="P:proteolysis"/>
    <property type="evidence" value="ECO:0007669"/>
    <property type="project" value="InterPro"/>
</dbReference>
<feature type="active site" description="Proton acceptor" evidence="7">
    <location>
        <position position="62"/>
    </location>
</feature>
<reference evidence="12" key="1">
    <citation type="submission" date="2018-09" db="EMBL/GenBank/DDBJ databases">
        <authorList>
            <person name="Tuo L."/>
        </authorList>
    </citation>
    <scope>NUCLEOTIDE SEQUENCE [LARGE SCALE GENOMIC DNA]</scope>
    <source>
        <strain evidence="12">M2BS4Y-1</strain>
    </source>
</reference>
<proteinExistence type="inferred from homology"/>
<evidence type="ECO:0000256" key="9">
    <source>
        <dbReference type="RuleBase" id="RU004016"/>
    </source>
</evidence>